<evidence type="ECO:0000313" key="5">
    <source>
        <dbReference type="EMBL" id="PMR76573.1"/>
    </source>
</evidence>
<dbReference type="SMART" id="SM00347">
    <property type="entry name" value="HTH_MARR"/>
    <property type="match status" value="1"/>
</dbReference>
<evidence type="ECO:0000313" key="6">
    <source>
        <dbReference type="Proteomes" id="UP000235803"/>
    </source>
</evidence>
<dbReference type="Gene3D" id="1.10.10.10">
    <property type="entry name" value="Winged helix-like DNA-binding domain superfamily/Winged helix DNA-binding domain"/>
    <property type="match status" value="1"/>
</dbReference>
<dbReference type="EMBL" id="PNRF01000012">
    <property type="protein sequence ID" value="PMR76573.1"/>
    <property type="molecule type" value="Genomic_DNA"/>
</dbReference>
<dbReference type="InterPro" id="IPR036388">
    <property type="entry name" value="WH-like_DNA-bd_sf"/>
</dbReference>
<dbReference type="AlphaFoldDB" id="A0A2N7U825"/>
<evidence type="ECO:0000259" key="4">
    <source>
        <dbReference type="PROSITE" id="PS50995"/>
    </source>
</evidence>
<sequence>MTLEEGLKRLERHMWDLWRQHSQHSGSMELTNSELDYLYALLSAPEGLRLTELAALMRVSKASASVMVSKLGARGYLRKTACPADRRATRLYATIRTQHLEVEERDVYASAAASLREALDEEEVRELSRLLEKASRGLK</sequence>
<dbReference type="PROSITE" id="PS50995">
    <property type="entry name" value="HTH_MARR_2"/>
    <property type="match status" value="1"/>
</dbReference>
<organism evidence="5 6">
    <name type="scientific">Billgrantia endophytica</name>
    <dbReference type="NCBI Taxonomy" id="2033802"/>
    <lineage>
        <taxon>Bacteria</taxon>
        <taxon>Pseudomonadati</taxon>
        <taxon>Pseudomonadota</taxon>
        <taxon>Gammaproteobacteria</taxon>
        <taxon>Oceanospirillales</taxon>
        <taxon>Halomonadaceae</taxon>
        <taxon>Billgrantia</taxon>
    </lineage>
</organism>
<dbReference type="InterPro" id="IPR000835">
    <property type="entry name" value="HTH_MarR-typ"/>
</dbReference>
<evidence type="ECO:0000256" key="2">
    <source>
        <dbReference type="ARBA" id="ARBA00023125"/>
    </source>
</evidence>
<dbReference type="RefSeq" id="WP_102652477.1">
    <property type="nucleotide sequence ID" value="NZ_PNRF01000012.1"/>
</dbReference>
<keyword evidence="3" id="KW-0804">Transcription</keyword>
<name>A0A2N7U825_9GAMM</name>
<dbReference type="OrthoDB" id="3178168at2"/>
<dbReference type="GO" id="GO:0003700">
    <property type="term" value="F:DNA-binding transcription factor activity"/>
    <property type="evidence" value="ECO:0007669"/>
    <property type="project" value="InterPro"/>
</dbReference>
<dbReference type="Pfam" id="PF12802">
    <property type="entry name" value="MarR_2"/>
    <property type="match status" value="1"/>
</dbReference>
<dbReference type="PRINTS" id="PR00598">
    <property type="entry name" value="HTHMARR"/>
</dbReference>
<protein>
    <submittedName>
        <fullName evidence="5">MarR family transcriptional regulator</fullName>
    </submittedName>
</protein>
<keyword evidence="2" id="KW-0238">DNA-binding</keyword>
<feature type="domain" description="HTH marR-type" evidence="4">
    <location>
        <begin position="1"/>
        <end position="136"/>
    </location>
</feature>
<proteinExistence type="predicted"/>
<keyword evidence="1" id="KW-0805">Transcription regulation</keyword>
<accession>A0A2N7U825</accession>
<evidence type="ECO:0000256" key="1">
    <source>
        <dbReference type="ARBA" id="ARBA00023015"/>
    </source>
</evidence>
<gene>
    <name evidence="5" type="ORF">C1H69_05915</name>
</gene>
<keyword evidence="6" id="KW-1185">Reference proteome</keyword>
<dbReference type="PANTHER" id="PTHR42756:SF1">
    <property type="entry name" value="TRANSCRIPTIONAL REPRESSOR OF EMRAB OPERON"/>
    <property type="match status" value="1"/>
</dbReference>
<comment type="caution">
    <text evidence="5">The sequence shown here is derived from an EMBL/GenBank/DDBJ whole genome shotgun (WGS) entry which is preliminary data.</text>
</comment>
<dbReference type="InterPro" id="IPR036390">
    <property type="entry name" value="WH_DNA-bd_sf"/>
</dbReference>
<evidence type="ECO:0000256" key="3">
    <source>
        <dbReference type="ARBA" id="ARBA00023163"/>
    </source>
</evidence>
<dbReference type="PANTHER" id="PTHR42756">
    <property type="entry name" value="TRANSCRIPTIONAL REGULATOR, MARR"/>
    <property type="match status" value="1"/>
</dbReference>
<dbReference type="SUPFAM" id="SSF46785">
    <property type="entry name" value="Winged helix' DNA-binding domain"/>
    <property type="match status" value="1"/>
</dbReference>
<reference evidence="5 6" key="1">
    <citation type="submission" date="2018-01" db="EMBL/GenBank/DDBJ databases">
        <title>Halomonas endophytica sp. nov., isolated from storage liquid in the stems of Populus euphratica.</title>
        <authorList>
            <person name="Chen C."/>
        </authorList>
    </citation>
    <scope>NUCLEOTIDE SEQUENCE [LARGE SCALE GENOMIC DNA]</scope>
    <source>
        <strain evidence="5 6">MC28</strain>
    </source>
</reference>
<dbReference type="GO" id="GO:0003677">
    <property type="term" value="F:DNA binding"/>
    <property type="evidence" value="ECO:0007669"/>
    <property type="project" value="UniProtKB-KW"/>
</dbReference>
<dbReference type="Proteomes" id="UP000235803">
    <property type="component" value="Unassembled WGS sequence"/>
</dbReference>